<feature type="compositionally biased region" description="Basic and acidic residues" evidence="1">
    <location>
        <begin position="142"/>
        <end position="151"/>
    </location>
</feature>
<protein>
    <submittedName>
        <fullName evidence="2">Uncharacterized protein</fullName>
    </submittedName>
</protein>
<gene>
    <name evidence="2" type="ORF">ACHAWU_003855</name>
</gene>
<comment type="caution">
    <text evidence="2">The sequence shown here is derived from an EMBL/GenBank/DDBJ whole genome shotgun (WGS) entry which is preliminary data.</text>
</comment>
<keyword evidence="3" id="KW-1185">Reference proteome</keyword>
<reference evidence="2 3" key="1">
    <citation type="submission" date="2024-10" db="EMBL/GenBank/DDBJ databases">
        <title>Updated reference genomes for cyclostephanoid diatoms.</title>
        <authorList>
            <person name="Roberts W.R."/>
            <person name="Alverson A.J."/>
        </authorList>
    </citation>
    <scope>NUCLEOTIDE SEQUENCE [LARGE SCALE GENOMIC DNA]</scope>
    <source>
        <strain evidence="2 3">AJA232-27</strain>
    </source>
</reference>
<feature type="compositionally biased region" description="Low complexity" evidence="1">
    <location>
        <begin position="152"/>
        <end position="162"/>
    </location>
</feature>
<evidence type="ECO:0000313" key="2">
    <source>
        <dbReference type="EMBL" id="KAL3762350.1"/>
    </source>
</evidence>
<evidence type="ECO:0000313" key="3">
    <source>
        <dbReference type="Proteomes" id="UP001530293"/>
    </source>
</evidence>
<accession>A0ABD3MDZ9</accession>
<dbReference type="AlphaFoldDB" id="A0ABD3MDZ9"/>
<organism evidence="2 3">
    <name type="scientific">Discostella pseudostelligera</name>
    <dbReference type="NCBI Taxonomy" id="259834"/>
    <lineage>
        <taxon>Eukaryota</taxon>
        <taxon>Sar</taxon>
        <taxon>Stramenopiles</taxon>
        <taxon>Ochrophyta</taxon>
        <taxon>Bacillariophyta</taxon>
        <taxon>Coscinodiscophyceae</taxon>
        <taxon>Thalassiosirophycidae</taxon>
        <taxon>Stephanodiscales</taxon>
        <taxon>Stephanodiscaceae</taxon>
        <taxon>Discostella</taxon>
    </lineage>
</organism>
<dbReference type="Proteomes" id="UP001530293">
    <property type="component" value="Unassembled WGS sequence"/>
</dbReference>
<name>A0ABD3MDZ9_9STRA</name>
<evidence type="ECO:0000256" key="1">
    <source>
        <dbReference type="SAM" id="MobiDB-lite"/>
    </source>
</evidence>
<sequence length="170" mass="18745">MIIIINTDIAPPTANRSEMNTSIEIHPYLLFLSWSNFIDFSFHHNAAECNLHNAAECNLHTPYGDAGGIDNKSPKGSVDVKICPLTSGLCQDIELMLWEGGALFDPTAGIIGTGIDTSMYKPMHQNHNDGANIDHFEEHNNKIDKRRRDAINRTTPNRTTNRSSGKGKAG</sequence>
<dbReference type="EMBL" id="JALLBG020000136">
    <property type="protein sequence ID" value="KAL3762350.1"/>
    <property type="molecule type" value="Genomic_DNA"/>
</dbReference>
<proteinExistence type="predicted"/>
<feature type="region of interest" description="Disordered" evidence="1">
    <location>
        <begin position="142"/>
        <end position="170"/>
    </location>
</feature>